<keyword evidence="1" id="KW-1133">Transmembrane helix</keyword>
<feature type="transmembrane region" description="Helical" evidence="1">
    <location>
        <begin position="154"/>
        <end position="173"/>
    </location>
</feature>
<reference evidence="3 4" key="1">
    <citation type="submission" date="2023-07" db="EMBL/GenBank/DDBJ databases">
        <title>Genomic Encyclopedia of Type Strains, Phase IV (KMG-IV): sequencing the most valuable type-strain genomes for metagenomic binning, comparative biology and taxonomic classification.</title>
        <authorList>
            <person name="Goeker M."/>
        </authorList>
    </citation>
    <scope>NUCLEOTIDE SEQUENCE [LARGE SCALE GENOMIC DNA]</scope>
    <source>
        <strain evidence="3 4">B1-1</strain>
    </source>
</reference>
<dbReference type="EMBL" id="JAUSWJ010000001">
    <property type="protein sequence ID" value="MDQ0517374.1"/>
    <property type="molecule type" value="Genomic_DNA"/>
</dbReference>
<evidence type="ECO:0000256" key="1">
    <source>
        <dbReference type="SAM" id="Phobius"/>
    </source>
</evidence>
<accession>A0ABU0M8S3</accession>
<feature type="transmembrane region" description="Helical" evidence="1">
    <location>
        <begin position="15"/>
        <end position="39"/>
    </location>
</feature>
<proteinExistence type="predicted"/>
<keyword evidence="4" id="KW-1185">Reference proteome</keyword>
<feature type="transmembrane region" description="Helical" evidence="1">
    <location>
        <begin position="124"/>
        <end position="142"/>
    </location>
</feature>
<evidence type="ECO:0000259" key="2">
    <source>
        <dbReference type="Pfam" id="PF02517"/>
    </source>
</evidence>
<gene>
    <name evidence="3" type="ORF">QO015_002987</name>
</gene>
<dbReference type="InterPro" id="IPR003675">
    <property type="entry name" value="Rce1/LyrA-like_dom"/>
</dbReference>
<evidence type="ECO:0000313" key="4">
    <source>
        <dbReference type="Proteomes" id="UP001223743"/>
    </source>
</evidence>
<comment type="caution">
    <text evidence="3">The sequence shown here is derived from an EMBL/GenBank/DDBJ whole genome shotgun (WGS) entry which is preliminary data.</text>
</comment>
<feature type="domain" description="CAAX prenyl protease 2/Lysostaphin resistance protein A-like" evidence="2">
    <location>
        <begin position="126"/>
        <end position="212"/>
    </location>
</feature>
<organism evidence="3 4">
    <name type="scientific">Kaistia geumhonensis</name>
    <dbReference type="NCBI Taxonomy" id="410839"/>
    <lineage>
        <taxon>Bacteria</taxon>
        <taxon>Pseudomonadati</taxon>
        <taxon>Pseudomonadota</taxon>
        <taxon>Alphaproteobacteria</taxon>
        <taxon>Hyphomicrobiales</taxon>
        <taxon>Kaistiaceae</taxon>
        <taxon>Kaistia</taxon>
    </lineage>
</organism>
<name>A0ABU0M8S3_9HYPH</name>
<evidence type="ECO:0000313" key="3">
    <source>
        <dbReference type="EMBL" id="MDQ0517374.1"/>
    </source>
</evidence>
<feature type="transmembrane region" description="Helical" evidence="1">
    <location>
        <begin position="51"/>
        <end position="68"/>
    </location>
</feature>
<dbReference type="Pfam" id="PF02517">
    <property type="entry name" value="Rce1-like"/>
    <property type="match status" value="1"/>
</dbReference>
<dbReference type="Proteomes" id="UP001223743">
    <property type="component" value="Unassembled WGS sequence"/>
</dbReference>
<feature type="transmembrane region" description="Helical" evidence="1">
    <location>
        <begin position="179"/>
        <end position="197"/>
    </location>
</feature>
<keyword evidence="1" id="KW-0812">Transmembrane</keyword>
<dbReference type="RefSeq" id="WP_266278464.1">
    <property type="nucleotide sequence ID" value="NZ_JAPKNF010000001.1"/>
</dbReference>
<keyword evidence="1" id="KW-0472">Membrane</keyword>
<sequence length="220" mass="23766">MADSTSPKPPATPPFAAALPLAALFGGLFLVWCLSVVWMRTLPPGDQWARQLWPILLWIGAIALYIVWQRPPQPARWLGLLPIDPPRVAITLAAFVGVFAWHAIRIQVGRPASGLLYELPPEIHIWIVAGVVVNALLFHGVLQTRLTELAGSRLAIGVTGIAVTLFRVPSFFIGGGFGVEPGMLVIIFFIALIAAILRDRSRSLWPAMALAAGNAFGTLL</sequence>
<protein>
    <recommendedName>
        <fullName evidence="2">CAAX prenyl protease 2/Lysostaphin resistance protein A-like domain-containing protein</fullName>
    </recommendedName>
</protein>